<reference evidence="1 2" key="1">
    <citation type="submission" date="2019-05" db="EMBL/GenBank/DDBJ databases">
        <title>Another draft genome of Portunus trituberculatus and its Hox gene families provides insights of decapod evolution.</title>
        <authorList>
            <person name="Jeong J.-H."/>
            <person name="Song I."/>
            <person name="Kim S."/>
            <person name="Choi T."/>
            <person name="Kim D."/>
            <person name="Ryu S."/>
            <person name="Kim W."/>
        </authorList>
    </citation>
    <scope>NUCLEOTIDE SEQUENCE [LARGE SCALE GENOMIC DNA]</scope>
    <source>
        <tissue evidence="1">Muscle</tissue>
    </source>
</reference>
<dbReference type="Proteomes" id="UP000324222">
    <property type="component" value="Unassembled WGS sequence"/>
</dbReference>
<organism evidence="1 2">
    <name type="scientific">Portunus trituberculatus</name>
    <name type="common">Swimming crab</name>
    <name type="synonym">Neptunus trituberculatus</name>
    <dbReference type="NCBI Taxonomy" id="210409"/>
    <lineage>
        <taxon>Eukaryota</taxon>
        <taxon>Metazoa</taxon>
        <taxon>Ecdysozoa</taxon>
        <taxon>Arthropoda</taxon>
        <taxon>Crustacea</taxon>
        <taxon>Multicrustacea</taxon>
        <taxon>Malacostraca</taxon>
        <taxon>Eumalacostraca</taxon>
        <taxon>Eucarida</taxon>
        <taxon>Decapoda</taxon>
        <taxon>Pleocyemata</taxon>
        <taxon>Brachyura</taxon>
        <taxon>Eubrachyura</taxon>
        <taxon>Portunoidea</taxon>
        <taxon>Portunidae</taxon>
        <taxon>Portuninae</taxon>
        <taxon>Portunus</taxon>
    </lineage>
</organism>
<sequence>MTFFDYLKFRIEHILFLFPFAETSVLRDFKVQKRLWLSFPFSGYPDKLAFNFAILHDLEQLVQHPSRIPDRLGDTSNIPDLFLTSNPSTFVVTLSSQLGSSDNNLISVSCSFSPVPPQDPPKRRCLWHFSSASWRLEYGCEIYSCATYAHLRVLDSVRHAKVRFATGSFRFPKFLASSWMLASNLWI</sequence>
<dbReference type="AlphaFoldDB" id="A0A5B7G022"/>
<name>A0A5B7G022_PORTR</name>
<evidence type="ECO:0000313" key="2">
    <source>
        <dbReference type="Proteomes" id="UP000324222"/>
    </source>
</evidence>
<protein>
    <submittedName>
        <fullName evidence="1">Uncharacterized protein</fullName>
    </submittedName>
</protein>
<evidence type="ECO:0000313" key="1">
    <source>
        <dbReference type="EMBL" id="MPC51216.1"/>
    </source>
</evidence>
<proteinExistence type="predicted"/>
<gene>
    <name evidence="1" type="ORF">E2C01_045059</name>
</gene>
<dbReference type="EMBL" id="VSRR010010041">
    <property type="protein sequence ID" value="MPC51216.1"/>
    <property type="molecule type" value="Genomic_DNA"/>
</dbReference>
<comment type="caution">
    <text evidence="1">The sequence shown here is derived from an EMBL/GenBank/DDBJ whole genome shotgun (WGS) entry which is preliminary data.</text>
</comment>
<accession>A0A5B7G022</accession>
<keyword evidence="2" id="KW-1185">Reference proteome</keyword>